<dbReference type="EMBL" id="RAPK01000008">
    <property type="protein sequence ID" value="RKD73510.1"/>
    <property type="molecule type" value="Genomic_DNA"/>
</dbReference>
<evidence type="ECO:0008006" key="3">
    <source>
        <dbReference type="Google" id="ProtNLM"/>
    </source>
</evidence>
<dbReference type="Proteomes" id="UP000285120">
    <property type="component" value="Unassembled WGS sequence"/>
</dbReference>
<organism evidence="1 2">
    <name type="scientific">Sinobaca qinghaiensis</name>
    <dbReference type="NCBI Taxonomy" id="342944"/>
    <lineage>
        <taxon>Bacteria</taxon>
        <taxon>Bacillati</taxon>
        <taxon>Bacillota</taxon>
        <taxon>Bacilli</taxon>
        <taxon>Bacillales</taxon>
        <taxon>Sporolactobacillaceae</taxon>
        <taxon>Sinobaca</taxon>
    </lineage>
</organism>
<proteinExistence type="predicted"/>
<keyword evidence="2" id="KW-1185">Reference proteome</keyword>
<comment type="caution">
    <text evidence="1">The sequence shown here is derived from an EMBL/GenBank/DDBJ whole genome shotgun (WGS) entry which is preliminary data.</text>
</comment>
<dbReference type="AlphaFoldDB" id="A0A419V4S3"/>
<evidence type="ECO:0000313" key="1">
    <source>
        <dbReference type="EMBL" id="RKD73510.1"/>
    </source>
</evidence>
<sequence>MKKVYIHVGFHKTATTFLQRRIYPKMQNVTHIKNKHISETLYDIRLKSLTDGNIELIRERFEKWEEGKPLLISYEGLSGSPFSQKRSKQQKSVLQDLRRVFPADSYDVRIIVGIREQVKLVTSLYLQYIHQGGTNKPENYFKDMQEYGVLDHFYYDRYLEMVEDIFGQGSYYCMVYETFNEDINKGLKDLLAYMGEEMVPAYSNTHVNRSFGAAQAKVGRRLNYLFKTNLNPNGKIPIRRFPVIGKVSPRRVLQSKTSFKIHYKRYMLPESLHLMLKEKYVDSNRRLKEKYKVKLPENYAPSSRK</sequence>
<dbReference type="SUPFAM" id="SSF52540">
    <property type="entry name" value="P-loop containing nucleoside triphosphate hydrolases"/>
    <property type="match status" value="1"/>
</dbReference>
<gene>
    <name evidence="1" type="ORF">ATL39_1806</name>
</gene>
<dbReference type="OrthoDB" id="1429617at2"/>
<protein>
    <recommendedName>
        <fullName evidence="3">Sulfotransferase family protein</fullName>
    </recommendedName>
</protein>
<evidence type="ECO:0000313" key="2">
    <source>
        <dbReference type="Proteomes" id="UP000285120"/>
    </source>
</evidence>
<dbReference type="InterPro" id="IPR027417">
    <property type="entry name" value="P-loop_NTPase"/>
</dbReference>
<dbReference type="RefSeq" id="WP_120192998.1">
    <property type="nucleotide sequence ID" value="NZ_RAPK01000008.1"/>
</dbReference>
<accession>A0A419V4S3</accession>
<reference evidence="1 2" key="1">
    <citation type="submission" date="2018-09" db="EMBL/GenBank/DDBJ databases">
        <title>Genomic Encyclopedia of Archaeal and Bacterial Type Strains, Phase II (KMG-II): from individual species to whole genera.</title>
        <authorList>
            <person name="Goeker M."/>
        </authorList>
    </citation>
    <scope>NUCLEOTIDE SEQUENCE [LARGE SCALE GENOMIC DNA]</scope>
    <source>
        <strain evidence="1 2">DSM 17008</strain>
    </source>
</reference>
<dbReference type="Gene3D" id="3.40.50.300">
    <property type="entry name" value="P-loop containing nucleotide triphosphate hydrolases"/>
    <property type="match status" value="1"/>
</dbReference>
<name>A0A419V4S3_9BACL</name>